<feature type="transmembrane region" description="Helical" evidence="8">
    <location>
        <begin position="70"/>
        <end position="90"/>
    </location>
</feature>
<organism evidence="10 11">
    <name type="scientific">Candidatus Daviesbacteria bacterium RIFCSPHIGHO2_12_FULL_37_11</name>
    <dbReference type="NCBI Taxonomy" id="1797777"/>
    <lineage>
        <taxon>Bacteria</taxon>
        <taxon>Candidatus Daviesiibacteriota</taxon>
    </lineage>
</organism>
<keyword evidence="6 8" id="KW-1133">Transmembrane helix</keyword>
<dbReference type="InterPro" id="IPR050297">
    <property type="entry name" value="LipidA_mod_glycosyltrf_83"/>
</dbReference>
<feature type="transmembrane region" description="Helical" evidence="8">
    <location>
        <begin position="255"/>
        <end position="274"/>
    </location>
</feature>
<dbReference type="GO" id="GO:0009103">
    <property type="term" value="P:lipopolysaccharide biosynthetic process"/>
    <property type="evidence" value="ECO:0007669"/>
    <property type="project" value="UniProtKB-ARBA"/>
</dbReference>
<dbReference type="Pfam" id="PF13231">
    <property type="entry name" value="PMT_2"/>
    <property type="match status" value="1"/>
</dbReference>
<feature type="transmembrane region" description="Helical" evidence="8">
    <location>
        <begin position="340"/>
        <end position="357"/>
    </location>
</feature>
<dbReference type="GO" id="GO:0005886">
    <property type="term" value="C:plasma membrane"/>
    <property type="evidence" value="ECO:0007669"/>
    <property type="project" value="UniProtKB-SubCell"/>
</dbReference>
<protein>
    <recommendedName>
        <fullName evidence="9">Glycosyltransferase RgtA/B/C/D-like domain-containing protein</fullName>
    </recommendedName>
</protein>
<dbReference type="InterPro" id="IPR038731">
    <property type="entry name" value="RgtA/B/C-like"/>
</dbReference>
<dbReference type="EMBL" id="MFDE01000025">
    <property type="protein sequence ID" value="OGE38264.1"/>
    <property type="molecule type" value="Genomic_DNA"/>
</dbReference>
<feature type="transmembrane region" description="Helical" evidence="8">
    <location>
        <begin position="99"/>
        <end position="116"/>
    </location>
</feature>
<keyword evidence="5 8" id="KW-0812">Transmembrane</keyword>
<proteinExistence type="predicted"/>
<evidence type="ECO:0000313" key="10">
    <source>
        <dbReference type="EMBL" id="OGE38264.1"/>
    </source>
</evidence>
<evidence type="ECO:0000256" key="6">
    <source>
        <dbReference type="ARBA" id="ARBA00022989"/>
    </source>
</evidence>
<accession>A0A1F5KBR9</accession>
<evidence type="ECO:0000256" key="7">
    <source>
        <dbReference type="ARBA" id="ARBA00023136"/>
    </source>
</evidence>
<sequence>MIWIILLAAFVLRLININQSLWLDEAINVLSSQNFSFWDMVTKYPVGDFHPPGYFALLWIWTRIGGIGEIWVRLPSVFFGVVTVWLVYLIGKEMFSKRVGMLGAFFMAIAPLHVYYSQEARMYSLVVFSVTLSFYFFWRLISRGDKGNLGDRIVYGMSNVLVLYSDYLIYLIIPSQLIFILLFRRDTLKRILIPLVFSLSVIIPWLFIFQKQLAIGTAAASALPGWANIVGGASAKELLLIPVKTFFGRVSIENNQIYTLAAGSVGFLYGLLIFKGLKKLDNATKLLLCWISIPVSAAFFISFFIPVLSYFRMVFILPPVYLLLAKDVNTLRSRETPWKLGTGVICLISLISLYAYYTNPKFQREDWRSAVKMVDELAIEDGLIVFENDNLPAPFIYYSKNKSPAMGGLNKVPAINEDDIKIIPNIENIYLFEYLVDITDPKRLLQKNIVRREYKEVETLNFNGVGFVRHYRLR</sequence>
<evidence type="ECO:0000256" key="3">
    <source>
        <dbReference type="ARBA" id="ARBA00022676"/>
    </source>
</evidence>
<keyword evidence="7 8" id="KW-0472">Membrane</keyword>
<comment type="subcellular location">
    <subcellularLocation>
        <location evidence="1">Cell membrane</location>
        <topology evidence="1">Multi-pass membrane protein</topology>
    </subcellularLocation>
</comment>
<evidence type="ECO:0000256" key="4">
    <source>
        <dbReference type="ARBA" id="ARBA00022679"/>
    </source>
</evidence>
<comment type="caution">
    <text evidence="10">The sequence shown here is derived from an EMBL/GenBank/DDBJ whole genome shotgun (WGS) entry which is preliminary data.</text>
</comment>
<keyword evidence="2" id="KW-1003">Cell membrane</keyword>
<evidence type="ECO:0000313" key="11">
    <source>
        <dbReference type="Proteomes" id="UP000176527"/>
    </source>
</evidence>
<evidence type="ECO:0000256" key="5">
    <source>
        <dbReference type="ARBA" id="ARBA00022692"/>
    </source>
</evidence>
<dbReference type="PANTHER" id="PTHR33908">
    <property type="entry name" value="MANNOSYLTRANSFERASE YKCB-RELATED"/>
    <property type="match status" value="1"/>
</dbReference>
<keyword evidence="3" id="KW-0328">Glycosyltransferase</keyword>
<feature type="transmembrane region" description="Helical" evidence="8">
    <location>
        <begin position="122"/>
        <end position="141"/>
    </location>
</feature>
<dbReference type="GO" id="GO:0016763">
    <property type="term" value="F:pentosyltransferase activity"/>
    <property type="evidence" value="ECO:0007669"/>
    <property type="project" value="TreeGrafter"/>
</dbReference>
<feature type="transmembrane region" description="Helical" evidence="8">
    <location>
        <begin position="191"/>
        <end position="208"/>
    </location>
</feature>
<reference evidence="10 11" key="1">
    <citation type="journal article" date="2016" name="Nat. Commun.">
        <title>Thousands of microbial genomes shed light on interconnected biogeochemical processes in an aquifer system.</title>
        <authorList>
            <person name="Anantharaman K."/>
            <person name="Brown C.T."/>
            <person name="Hug L.A."/>
            <person name="Sharon I."/>
            <person name="Castelle C.J."/>
            <person name="Probst A.J."/>
            <person name="Thomas B.C."/>
            <person name="Singh A."/>
            <person name="Wilkins M.J."/>
            <person name="Karaoz U."/>
            <person name="Brodie E.L."/>
            <person name="Williams K.H."/>
            <person name="Hubbard S.S."/>
            <person name="Banfield J.F."/>
        </authorList>
    </citation>
    <scope>NUCLEOTIDE SEQUENCE [LARGE SCALE GENOMIC DNA]</scope>
</reference>
<gene>
    <name evidence="10" type="ORF">A3F00_02980</name>
</gene>
<dbReference type="Proteomes" id="UP000176527">
    <property type="component" value="Unassembled WGS sequence"/>
</dbReference>
<dbReference type="PANTHER" id="PTHR33908:SF11">
    <property type="entry name" value="MEMBRANE PROTEIN"/>
    <property type="match status" value="1"/>
</dbReference>
<feature type="transmembrane region" description="Helical" evidence="8">
    <location>
        <begin position="286"/>
        <end position="304"/>
    </location>
</feature>
<name>A0A1F5KBR9_9BACT</name>
<dbReference type="AlphaFoldDB" id="A0A1F5KBR9"/>
<feature type="domain" description="Glycosyltransferase RgtA/B/C/D-like" evidence="9">
    <location>
        <begin position="50"/>
        <end position="206"/>
    </location>
</feature>
<keyword evidence="4" id="KW-0808">Transferase</keyword>
<feature type="transmembrane region" description="Helical" evidence="8">
    <location>
        <begin position="153"/>
        <end position="179"/>
    </location>
</feature>
<evidence type="ECO:0000256" key="1">
    <source>
        <dbReference type="ARBA" id="ARBA00004651"/>
    </source>
</evidence>
<evidence type="ECO:0000259" key="9">
    <source>
        <dbReference type="Pfam" id="PF13231"/>
    </source>
</evidence>
<evidence type="ECO:0000256" key="8">
    <source>
        <dbReference type="SAM" id="Phobius"/>
    </source>
</evidence>
<evidence type="ECO:0000256" key="2">
    <source>
        <dbReference type="ARBA" id="ARBA00022475"/>
    </source>
</evidence>